<reference evidence="3" key="2">
    <citation type="submission" date="2022-01" db="EMBL/GenBank/DDBJ databases">
        <authorList>
            <person name="Yamashiro T."/>
            <person name="Shiraishi A."/>
            <person name="Satake H."/>
            <person name="Nakayama K."/>
        </authorList>
    </citation>
    <scope>NUCLEOTIDE SEQUENCE</scope>
</reference>
<evidence type="ECO:0000313" key="3">
    <source>
        <dbReference type="EMBL" id="GJS68073.1"/>
    </source>
</evidence>
<comment type="caution">
    <text evidence="3">The sequence shown here is derived from an EMBL/GenBank/DDBJ whole genome shotgun (WGS) entry which is preliminary data.</text>
</comment>
<protein>
    <submittedName>
        <fullName evidence="3">Lupeol synthase</fullName>
    </submittedName>
</protein>
<keyword evidence="4" id="KW-1185">Reference proteome</keyword>
<evidence type="ECO:0000259" key="2">
    <source>
        <dbReference type="Pfam" id="PF13243"/>
    </source>
</evidence>
<gene>
    <name evidence="3" type="ORF">Tco_0682638</name>
</gene>
<dbReference type="InterPro" id="IPR008930">
    <property type="entry name" value="Terpenoid_cyclase/PrenylTrfase"/>
</dbReference>
<evidence type="ECO:0000313" key="4">
    <source>
        <dbReference type="Proteomes" id="UP001151760"/>
    </source>
</evidence>
<keyword evidence="1" id="KW-0677">Repeat</keyword>
<dbReference type="PANTHER" id="PTHR11764:SF19">
    <property type="entry name" value="TERPENE CYCLASE_MUTASE FAMILY MEMBER"/>
    <property type="match status" value="1"/>
</dbReference>
<reference evidence="3" key="1">
    <citation type="journal article" date="2022" name="Int. J. Mol. Sci.">
        <title>Draft Genome of Tanacetum Coccineum: Genomic Comparison of Closely Related Tanacetum-Family Plants.</title>
        <authorList>
            <person name="Yamashiro T."/>
            <person name="Shiraishi A."/>
            <person name="Nakayama K."/>
            <person name="Satake H."/>
        </authorList>
    </citation>
    <scope>NUCLEOTIDE SEQUENCE</scope>
</reference>
<sequence>MLYVHCIFQKFNPTEFFEDVLIEREYIECTSSAIQALTLFMKLHRGHRTMEIEDCISRAVKYIKDAQNPDGSLDALVACGYNYHNSPAIQKSCEFLLSKQLPDGGWGESYLSSANKTYTNLDGNRSNLVQTSWALMSLIKAGQAEIDLTPINNGTRLLINSQMKGDFPQQEITGVFMRNCTLNYSAYRNIFPIWALVKPVVGGFHLYVVNVYFGAFESSVNLTKERTAPKCDLSLYV</sequence>
<proteinExistence type="predicted"/>
<dbReference type="Proteomes" id="UP001151760">
    <property type="component" value="Unassembled WGS sequence"/>
</dbReference>
<feature type="domain" description="Squalene cyclase C-terminal" evidence="2">
    <location>
        <begin position="72"/>
        <end position="197"/>
    </location>
</feature>
<dbReference type="SUPFAM" id="SSF48239">
    <property type="entry name" value="Terpenoid cyclases/Protein prenyltransferases"/>
    <property type="match status" value="1"/>
</dbReference>
<dbReference type="PANTHER" id="PTHR11764">
    <property type="entry name" value="TERPENE CYCLASE/MUTASE FAMILY MEMBER"/>
    <property type="match status" value="1"/>
</dbReference>
<dbReference type="InterPro" id="IPR032696">
    <property type="entry name" value="SQ_cyclase_C"/>
</dbReference>
<dbReference type="EMBL" id="BQNB010009763">
    <property type="protein sequence ID" value="GJS68073.1"/>
    <property type="molecule type" value="Genomic_DNA"/>
</dbReference>
<dbReference type="InterPro" id="IPR018333">
    <property type="entry name" value="Squalene_cyclase"/>
</dbReference>
<evidence type="ECO:0000256" key="1">
    <source>
        <dbReference type="ARBA" id="ARBA00022737"/>
    </source>
</evidence>
<dbReference type="Pfam" id="PF13243">
    <property type="entry name" value="SQHop_cyclase_C"/>
    <property type="match status" value="1"/>
</dbReference>
<dbReference type="Gene3D" id="1.50.10.20">
    <property type="match status" value="1"/>
</dbReference>
<name>A0ABQ4XTM9_9ASTR</name>
<organism evidence="3 4">
    <name type="scientific">Tanacetum coccineum</name>
    <dbReference type="NCBI Taxonomy" id="301880"/>
    <lineage>
        <taxon>Eukaryota</taxon>
        <taxon>Viridiplantae</taxon>
        <taxon>Streptophyta</taxon>
        <taxon>Embryophyta</taxon>
        <taxon>Tracheophyta</taxon>
        <taxon>Spermatophyta</taxon>
        <taxon>Magnoliopsida</taxon>
        <taxon>eudicotyledons</taxon>
        <taxon>Gunneridae</taxon>
        <taxon>Pentapetalae</taxon>
        <taxon>asterids</taxon>
        <taxon>campanulids</taxon>
        <taxon>Asterales</taxon>
        <taxon>Asteraceae</taxon>
        <taxon>Asteroideae</taxon>
        <taxon>Anthemideae</taxon>
        <taxon>Anthemidinae</taxon>
        <taxon>Tanacetum</taxon>
    </lineage>
</organism>
<accession>A0ABQ4XTM9</accession>